<gene>
    <name evidence="1" type="ORF">MEBOL_004794</name>
</gene>
<reference evidence="1 2" key="1">
    <citation type="submission" date="2017-06" db="EMBL/GenBank/DDBJ databases">
        <authorList>
            <person name="Kim H.J."/>
            <person name="Triplett B.A."/>
        </authorList>
    </citation>
    <scope>NUCLEOTIDE SEQUENCE [LARGE SCALE GENOMIC DNA]</scope>
    <source>
        <strain evidence="1 2">DSM 14713</strain>
    </source>
</reference>
<keyword evidence="2" id="KW-1185">Reference proteome</keyword>
<dbReference type="Proteomes" id="UP000217289">
    <property type="component" value="Chromosome"/>
</dbReference>
<evidence type="ECO:0000313" key="1">
    <source>
        <dbReference type="EMBL" id="ATB31332.1"/>
    </source>
</evidence>
<dbReference type="KEGG" id="mbd:MEBOL_004794"/>
<evidence type="ECO:0000313" key="2">
    <source>
        <dbReference type="Proteomes" id="UP000217289"/>
    </source>
</evidence>
<proteinExistence type="predicted"/>
<protein>
    <recommendedName>
        <fullName evidence="3">Amine oxidase domain-containing protein</fullName>
    </recommendedName>
</protein>
<dbReference type="EMBL" id="CP022163">
    <property type="protein sequence ID" value="ATB31332.1"/>
    <property type="molecule type" value="Genomic_DNA"/>
</dbReference>
<dbReference type="AlphaFoldDB" id="A0A250IJG3"/>
<accession>A0A250IJG3</accession>
<evidence type="ECO:0008006" key="3">
    <source>
        <dbReference type="Google" id="ProtNLM"/>
    </source>
</evidence>
<organism evidence="1 2">
    <name type="scientific">Melittangium boletus DSM 14713</name>
    <dbReference type="NCBI Taxonomy" id="1294270"/>
    <lineage>
        <taxon>Bacteria</taxon>
        <taxon>Pseudomonadati</taxon>
        <taxon>Myxococcota</taxon>
        <taxon>Myxococcia</taxon>
        <taxon>Myxococcales</taxon>
        <taxon>Cystobacterineae</taxon>
        <taxon>Archangiaceae</taxon>
        <taxon>Melittangium</taxon>
    </lineage>
</organism>
<name>A0A250IJG3_9BACT</name>
<sequence>MDPEIKGYEGMRDFKKHPKDDVGILTIYHPLGQKWNGKGYTEEQAKDLARAATNRMLQLYSPFLKETWGTEIEVESVETSRWPFSVHVTEPGYFKTKAKILRRPFGRIFFAHNNLGVPAFEEALFRGHCAANNIQKRLHPSFNQEEWTLCPLELR</sequence>
<dbReference type="RefSeq" id="WP_157775426.1">
    <property type="nucleotide sequence ID" value="NZ_CP022163.1"/>
</dbReference>